<dbReference type="Proteomes" id="UP001403385">
    <property type="component" value="Unassembled WGS sequence"/>
</dbReference>
<evidence type="ECO:0000313" key="2">
    <source>
        <dbReference type="Proteomes" id="UP001403385"/>
    </source>
</evidence>
<dbReference type="RefSeq" id="WP_346821042.1">
    <property type="nucleotide sequence ID" value="NZ_JBDKWZ010000005.1"/>
</dbReference>
<gene>
    <name evidence="1" type="ORF">AAG747_10115</name>
</gene>
<keyword evidence="2" id="KW-1185">Reference proteome</keyword>
<protein>
    <recommendedName>
        <fullName evidence="3">Phage protein</fullName>
    </recommendedName>
</protein>
<organism evidence="1 2">
    <name type="scientific">Rapidithrix thailandica</name>
    <dbReference type="NCBI Taxonomy" id="413964"/>
    <lineage>
        <taxon>Bacteria</taxon>
        <taxon>Pseudomonadati</taxon>
        <taxon>Bacteroidota</taxon>
        <taxon>Cytophagia</taxon>
        <taxon>Cytophagales</taxon>
        <taxon>Flammeovirgaceae</taxon>
        <taxon>Rapidithrix</taxon>
    </lineage>
</organism>
<comment type="caution">
    <text evidence="1">The sequence shown here is derived from an EMBL/GenBank/DDBJ whole genome shotgun (WGS) entry which is preliminary data.</text>
</comment>
<proteinExistence type="predicted"/>
<evidence type="ECO:0008006" key="3">
    <source>
        <dbReference type="Google" id="ProtNLM"/>
    </source>
</evidence>
<dbReference type="EMBL" id="JBDKWZ010000005">
    <property type="protein sequence ID" value="MEN7548262.1"/>
    <property type="molecule type" value="Genomic_DNA"/>
</dbReference>
<name>A0AAW9RTM7_9BACT</name>
<reference evidence="1 2" key="1">
    <citation type="submission" date="2024-04" db="EMBL/GenBank/DDBJ databases">
        <title>Novel genus in family Flammeovirgaceae.</title>
        <authorList>
            <person name="Nguyen T.H."/>
            <person name="Vuong T.Q."/>
            <person name="Le H."/>
            <person name="Kim S.-G."/>
        </authorList>
    </citation>
    <scope>NUCLEOTIDE SEQUENCE [LARGE SCALE GENOMIC DNA]</scope>
    <source>
        <strain evidence="1 2">JCM 23209</strain>
    </source>
</reference>
<evidence type="ECO:0000313" key="1">
    <source>
        <dbReference type="EMBL" id="MEN7548262.1"/>
    </source>
</evidence>
<sequence>MATKDEKEMGLVEKIQSSLENLITLEIVTAVGKTKFKSTPPKAGEAHLPDLDHDRDPKVIMTKIDLLQGDIKTVYDEEFVTGDYQELKDFHQSREREGYEIISKNISTIKELLRLIRNEAKQE</sequence>
<dbReference type="AlphaFoldDB" id="A0AAW9RTM7"/>
<accession>A0AAW9RTM7</accession>